<evidence type="ECO:0000313" key="4">
    <source>
        <dbReference type="EMBL" id="TCL36787.1"/>
    </source>
</evidence>
<name>A0A4R1PWF2_9FIRM</name>
<feature type="coiled-coil region" evidence="1">
    <location>
        <begin position="449"/>
        <end position="476"/>
    </location>
</feature>
<dbReference type="Gene3D" id="3.40.50.300">
    <property type="entry name" value="P-loop containing nucleotide triphosphate hydrolases"/>
    <property type="match status" value="2"/>
</dbReference>
<dbReference type="AlphaFoldDB" id="A0A4R1PWF2"/>
<evidence type="ECO:0000313" key="5">
    <source>
        <dbReference type="Proteomes" id="UP000295063"/>
    </source>
</evidence>
<evidence type="ECO:0000259" key="3">
    <source>
        <dbReference type="Pfam" id="PF13087"/>
    </source>
</evidence>
<organism evidence="4 5">
    <name type="scientific">Anaerospora hongkongensis</name>
    <dbReference type="NCBI Taxonomy" id="244830"/>
    <lineage>
        <taxon>Bacteria</taxon>
        <taxon>Bacillati</taxon>
        <taxon>Bacillota</taxon>
        <taxon>Negativicutes</taxon>
        <taxon>Selenomonadales</taxon>
        <taxon>Sporomusaceae</taxon>
        <taxon>Anaerospora</taxon>
    </lineage>
</organism>
<dbReference type="InterPro" id="IPR041677">
    <property type="entry name" value="DNA2/NAM7_AAA_11"/>
</dbReference>
<dbReference type="Pfam" id="PF13086">
    <property type="entry name" value="AAA_11"/>
    <property type="match status" value="1"/>
</dbReference>
<dbReference type="SUPFAM" id="SSF52540">
    <property type="entry name" value="P-loop containing nucleoside triphosphate hydrolases"/>
    <property type="match status" value="1"/>
</dbReference>
<dbReference type="PANTHER" id="PTHR10887">
    <property type="entry name" value="DNA2/NAM7 HELICASE FAMILY"/>
    <property type="match status" value="1"/>
</dbReference>
<keyword evidence="5" id="KW-1185">Reference proteome</keyword>
<dbReference type="InterPro" id="IPR041679">
    <property type="entry name" value="DNA2/NAM7-like_C"/>
</dbReference>
<dbReference type="GO" id="GO:0004386">
    <property type="term" value="F:helicase activity"/>
    <property type="evidence" value="ECO:0007669"/>
    <property type="project" value="InterPro"/>
</dbReference>
<accession>A0A4R1PWF2</accession>
<dbReference type="RefSeq" id="WP_132080247.1">
    <property type="nucleotide sequence ID" value="NZ_SLUI01000007.1"/>
</dbReference>
<dbReference type="InterPro" id="IPR047187">
    <property type="entry name" value="SF1_C_Upf1"/>
</dbReference>
<feature type="coiled-coil region" evidence="1">
    <location>
        <begin position="539"/>
        <end position="573"/>
    </location>
</feature>
<dbReference type="EMBL" id="SLUI01000007">
    <property type="protein sequence ID" value="TCL36787.1"/>
    <property type="molecule type" value="Genomic_DNA"/>
</dbReference>
<dbReference type="PANTHER" id="PTHR10887:SF530">
    <property type="entry name" value="SUPERFAMILY I DNA HELICASES"/>
    <property type="match status" value="1"/>
</dbReference>
<comment type="caution">
    <text evidence="4">The sequence shown here is derived from an EMBL/GenBank/DDBJ whole genome shotgun (WGS) entry which is preliminary data.</text>
</comment>
<dbReference type="CDD" id="cd18808">
    <property type="entry name" value="SF1_C_Upf1"/>
    <property type="match status" value="1"/>
</dbReference>
<evidence type="ECO:0000259" key="2">
    <source>
        <dbReference type="Pfam" id="PF13086"/>
    </source>
</evidence>
<sequence length="968" mass="110840">MNTKIKDLTSYFRSTVAASVNRKIELKTLDYYDVEPAKLSEGKLDEYIFENLTRKEQEDRKKERSKKRDSINVIIVLKTIKTIFDNQAKKDSSVEDLTGIYYMPAILKRDGTLLYEQEKVPWIPREFLQPLVEADLSIGHIQDYDKFLSDNMGRINKIETWADYFKLTTDLYEYVTKTIFFSELLLDIELEKRAYIFEDTTVNATRAILKLYDDLSNKDCKVPLYETFMQTDFAATASLIGNDLERMQKHCGQMNGEYPLSPSQRECINHFSCMENGEILAVNGPPGTGKTTLLQSIVANLVVEKALRKAKPPLIVAASTNNQAVTNIIESFGKIKVIGYGNLEERWIEGVKSFAVYFPSKKQKKAAEKNGYHYTSATGSNFIEEIETAENLAKSKEKMVTQCSLYFNQPFSTIDECQGKIYDALCEVDHIRKDLLEIAHEFSSFKRPEETFQEALANLAQEKKCLTSEIEQIKHRLVEWKKHFDSIPMLYKLFSFLTSFKDKIAVKNRLFISIEEDFIEESMSYAQIEEKYSLKYKTYKNKLGEVTDFSRKIEQLQERFEKNKDVLQALHIDVFAQEKKTCVKNAEHLNETTDKNLKYVAFWLAIHYYECRWLKGEDSLSEKQKTKTYKNVLQKLYNRLSMVTPCYVMTFYQLPKNFRSQEKEYLYNHIDLLIVDEAGQVSPEIAAGSFSLAKNAVVVGDIHQIEPVWSVSNTVDKSLALSCGAITSISQFEKLKELGLNSSDSSVMQVAAKSCRYKKFHTRGLFLSEHRRCYDEIIAYCNDLVYQGNLEPLRGCSAADKKYQLQAIPQMGHRQITTEYSSKKGGSRFNQVEAAEIARWIHENFQIIQAAYPNVAQQNLIGVITPFKAQVNCIKNEIKKLLPEDIAKAVGVGTVHAFQGAEKQLIILSTAYGREEGCYFIDANKSMLNVAVSRAKDSFLVFGNLDSLQNDKSSASGLLKQYVRNNAI</sequence>
<dbReference type="InterPro" id="IPR027417">
    <property type="entry name" value="P-loop_NTPase"/>
</dbReference>
<protein>
    <submittedName>
        <fullName evidence="4">AAA domain-containing protein</fullName>
    </submittedName>
</protein>
<feature type="domain" description="DNA2/NAM7 helicase-like C-terminal" evidence="3">
    <location>
        <begin position="761"/>
        <end position="944"/>
    </location>
</feature>
<keyword evidence="1" id="KW-0175">Coiled coil</keyword>
<reference evidence="4 5" key="1">
    <citation type="submission" date="2019-03" db="EMBL/GenBank/DDBJ databases">
        <title>Genomic Encyclopedia of Type Strains, Phase IV (KMG-IV): sequencing the most valuable type-strain genomes for metagenomic binning, comparative biology and taxonomic classification.</title>
        <authorList>
            <person name="Goeker M."/>
        </authorList>
    </citation>
    <scope>NUCLEOTIDE SEQUENCE [LARGE SCALE GENOMIC DNA]</scope>
    <source>
        <strain evidence="4 5">DSM 15969</strain>
    </source>
</reference>
<dbReference type="InterPro" id="IPR045055">
    <property type="entry name" value="DNA2/NAM7-like"/>
</dbReference>
<gene>
    <name evidence="4" type="ORF">EV210_10749</name>
</gene>
<dbReference type="Pfam" id="PF13087">
    <property type="entry name" value="AAA_12"/>
    <property type="match status" value="1"/>
</dbReference>
<dbReference type="Proteomes" id="UP000295063">
    <property type="component" value="Unassembled WGS sequence"/>
</dbReference>
<proteinExistence type="predicted"/>
<evidence type="ECO:0000256" key="1">
    <source>
        <dbReference type="SAM" id="Coils"/>
    </source>
</evidence>
<dbReference type="OrthoDB" id="9757917at2"/>
<feature type="domain" description="DNA2/NAM7 helicase helicase" evidence="2">
    <location>
        <begin position="260"/>
        <end position="477"/>
    </location>
</feature>